<comment type="caution">
    <text evidence="2">The sequence shown here is derived from an EMBL/GenBank/DDBJ whole genome shotgun (WGS) entry which is preliminary data.</text>
</comment>
<feature type="transmembrane region" description="Helical" evidence="1">
    <location>
        <begin position="12"/>
        <end position="31"/>
    </location>
</feature>
<dbReference type="Proteomes" id="UP000462014">
    <property type="component" value="Unassembled WGS sequence"/>
</dbReference>
<accession>A0A7K1SSN9</accession>
<sequence length="62" mass="7028">MNKSATANDTRNYIILTISIFIGLFGVYFRFLGDGFFYNTVSNVILIVGIIVCLRMVFTILK</sequence>
<evidence type="ECO:0000256" key="1">
    <source>
        <dbReference type="SAM" id="Phobius"/>
    </source>
</evidence>
<keyword evidence="3" id="KW-1185">Reference proteome</keyword>
<keyword evidence="1" id="KW-0472">Membrane</keyword>
<protein>
    <submittedName>
        <fullName evidence="2">Uncharacterized protein</fullName>
    </submittedName>
</protein>
<evidence type="ECO:0000313" key="2">
    <source>
        <dbReference type="EMBL" id="MVN20315.1"/>
    </source>
</evidence>
<dbReference type="EMBL" id="WPIK01000002">
    <property type="protein sequence ID" value="MVN20315.1"/>
    <property type="molecule type" value="Genomic_DNA"/>
</dbReference>
<reference evidence="2 3" key="1">
    <citation type="submission" date="2019-12" db="EMBL/GenBank/DDBJ databases">
        <title>Mucilaginibacter sp. HMF7410 genome sequencing and assembly.</title>
        <authorList>
            <person name="Kang H."/>
            <person name="Cha I."/>
            <person name="Kim H."/>
            <person name="Joh K."/>
        </authorList>
    </citation>
    <scope>NUCLEOTIDE SEQUENCE [LARGE SCALE GENOMIC DNA]</scope>
    <source>
        <strain evidence="2 3">HMF7410</strain>
    </source>
</reference>
<keyword evidence="1" id="KW-1133">Transmembrane helix</keyword>
<feature type="transmembrane region" description="Helical" evidence="1">
    <location>
        <begin position="37"/>
        <end position="58"/>
    </location>
</feature>
<proteinExistence type="predicted"/>
<dbReference type="RefSeq" id="WP_157563717.1">
    <property type="nucleotide sequence ID" value="NZ_WPIK01000002.1"/>
</dbReference>
<keyword evidence="1" id="KW-0812">Transmembrane</keyword>
<name>A0A7K1SSN9_9SPHI</name>
<organism evidence="2 3">
    <name type="scientific">Mucilaginibacter arboris</name>
    <dbReference type="NCBI Taxonomy" id="2682090"/>
    <lineage>
        <taxon>Bacteria</taxon>
        <taxon>Pseudomonadati</taxon>
        <taxon>Bacteroidota</taxon>
        <taxon>Sphingobacteriia</taxon>
        <taxon>Sphingobacteriales</taxon>
        <taxon>Sphingobacteriaceae</taxon>
        <taxon>Mucilaginibacter</taxon>
    </lineage>
</organism>
<gene>
    <name evidence="2" type="ORF">GO621_02040</name>
</gene>
<evidence type="ECO:0000313" key="3">
    <source>
        <dbReference type="Proteomes" id="UP000462014"/>
    </source>
</evidence>
<dbReference type="AlphaFoldDB" id="A0A7K1SSN9"/>